<name>A0A423VFK8_9PEZI</name>
<proteinExistence type="predicted"/>
<evidence type="ECO:0000313" key="2">
    <source>
        <dbReference type="Proteomes" id="UP000285146"/>
    </source>
</evidence>
<dbReference type="Proteomes" id="UP000285146">
    <property type="component" value="Unassembled WGS sequence"/>
</dbReference>
<gene>
    <name evidence="1" type="ORF">VPNG_10188</name>
</gene>
<comment type="caution">
    <text evidence="1">The sequence shown here is derived from an EMBL/GenBank/DDBJ whole genome shotgun (WGS) entry which is preliminary data.</text>
</comment>
<dbReference type="EMBL" id="LKEB01000103">
    <property type="protein sequence ID" value="ROV89735.1"/>
    <property type="molecule type" value="Genomic_DNA"/>
</dbReference>
<dbReference type="InParanoid" id="A0A423VFK8"/>
<keyword evidence="2" id="KW-1185">Reference proteome</keyword>
<evidence type="ECO:0000313" key="1">
    <source>
        <dbReference type="EMBL" id="ROV89735.1"/>
    </source>
</evidence>
<reference evidence="1 2" key="1">
    <citation type="submission" date="2015-09" db="EMBL/GenBank/DDBJ databases">
        <title>Host preference determinants of Valsa canker pathogens revealed by comparative genomics.</title>
        <authorList>
            <person name="Yin Z."/>
            <person name="Huang L."/>
        </authorList>
    </citation>
    <scope>NUCLEOTIDE SEQUENCE [LARGE SCALE GENOMIC DNA]</scope>
    <source>
        <strain evidence="1 2">SXYLt</strain>
    </source>
</reference>
<dbReference type="AlphaFoldDB" id="A0A423VFK8"/>
<accession>A0A423VFK8</accession>
<organism evidence="1 2">
    <name type="scientific">Cytospora leucostoma</name>
    <dbReference type="NCBI Taxonomy" id="1230097"/>
    <lineage>
        <taxon>Eukaryota</taxon>
        <taxon>Fungi</taxon>
        <taxon>Dikarya</taxon>
        <taxon>Ascomycota</taxon>
        <taxon>Pezizomycotina</taxon>
        <taxon>Sordariomycetes</taxon>
        <taxon>Sordariomycetidae</taxon>
        <taxon>Diaporthales</taxon>
        <taxon>Cytosporaceae</taxon>
        <taxon>Cytospora</taxon>
    </lineage>
</organism>
<protein>
    <submittedName>
        <fullName evidence="1">Uncharacterized protein</fullName>
    </submittedName>
</protein>
<sequence>MQSLTSEAACGAAISGTLSRISDLCAEQAGHGDGWLRQSTVPMVGDVMQVLEREEADLTRQLRQ</sequence>